<dbReference type="RefSeq" id="WP_177191955.1">
    <property type="nucleotide sequence ID" value="NZ_FOXQ01000014.1"/>
</dbReference>
<dbReference type="AlphaFoldDB" id="A0A1I5YV67"/>
<dbReference type="PANTHER" id="PTHR10742:SF410">
    <property type="entry name" value="LYSINE-SPECIFIC HISTONE DEMETHYLASE 2"/>
    <property type="match status" value="1"/>
</dbReference>
<comment type="pathway">
    <text evidence="2">Plant hormone metabolism; auxin biosynthesis.</text>
</comment>
<dbReference type="SUPFAM" id="SSF54373">
    <property type="entry name" value="FAD-linked reductases, C-terminal domain"/>
    <property type="match status" value="1"/>
</dbReference>
<dbReference type="PRINTS" id="PR00757">
    <property type="entry name" value="AMINEOXDASEF"/>
</dbReference>
<dbReference type="EMBL" id="FOXQ01000014">
    <property type="protein sequence ID" value="SFQ48124.1"/>
    <property type="molecule type" value="Genomic_DNA"/>
</dbReference>
<comment type="similarity">
    <text evidence="3">Belongs to the tryptophan 2-monooxygenase family.</text>
</comment>
<keyword evidence="11" id="KW-1185">Reference proteome</keyword>
<dbReference type="InterPro" id="IPR050281">
    <property type="entry name" value="Flavin_monoamine_oxidase"/>
</dbReference>
<evidence type="ECO:0000256" key="7">
    <source>
        <dbReference type="ARBA" id="ARBA00023070"/>
    </source>
</evidence>
<protein>
    <recommendedName>
        <fullName evidence="5">Tryptophan 2-monooxygenase</fullName>
        <ecNumber evidence="4">1.13.12.3</ecNumber>
    </recommendedName>
</protein>
<keyword evidence="7" id="KW-0073">Auxin biosynthesis</keyword>
<feature type="domain" description="Amine oxidase" evidence="9">
    <location>
        <begin position="20"/>
        <end position="430"/>
    </location>
</feature>
<dbReference type="Gene3D" id="3.50.50.60">
    <property type="entry name" value="FAD/NAD(P)-binding domain"/>
    <property type="match status" value="1"/>
</dbReference>
<keyword evidence="6" id="KW-0560">Oxidoreductase</keyword>
<dbReference type="InterPro" id="IPR001613">
    <property type="entry name" value="Flavin_amine_oxidase"/>
</dbReference>
<gene>
    <name evidence="10" type="ORF">SAMN05444277_11466</name>
</gene>
<dbReference type="EC" id="1.13.12.3" evidence="4"/>
<dbReference type="STRING" id="1465490.SAMN05444277_11466"/>
<evidence type="ECO:0000313" key="10">
    <source>
        <dbReference type="EMBL" id="SFQ48124.1"/>
    </source>
</evidence>
<organism evidence="10 11">
    <name type="scientific">Parafilimonas terrae</name>
    <dbReference type="NCBI Taxonomy" id="1465490"/>
    <lineage>
        <taxon>Bacteria</taxon>
        <taxon>Pseudomonadati</taxon>
        <taxon>Bacteroidota</taxon>
        <taxon>Chitinophagia</taxon>
        <taxon>Chitinophagales</taxon>
        <taxon>Chitinophagaceae</taxon>
        <taxon>Parafilimonas</taxon>
    </lineage>
</organism>
<dbReference type="GO" id="GO:0050361">
    <property type="term" value="F:tryptophan 2-monooxygenase activity"/>
    <property type="evidence" value="ECO:0007669"/>
    <property type="project" value="UniProtKB-EC"/>
</dbReference>
<dbReference type="SUPFAM" id="SSF51905">
    <property type="entry name" value="FAD/NAD(P)-binding domain"/>
    <property type="match status" value="1"/>
</dbReference>
<dbReference type="GO" id="GO:0009851">
    <property type="term" value="P:auxin biosynthetic process"/>
    <property type="evidence" value="ECO:0007669"/>
    <property type="project" value="UniProtKB-KW"/>
</dbReference>
<sequence>MPSAKNNHAQSVVIVGGGAAGLMTAFELSKHKIAVTILESKQRLGGRIHTLYDDSFSQPVETGAEFIHGHAPVTLSLLNEAGISYHAINDTMGRIENGVFNYENNFEGHWNLLMKEMVSLQQDMPLAVFIDTYFGEDKYAELRSFVKNFAGGFDLADISTASTKALYREWSEEMGTQYRVDGGYKRLIDFLETKCRDNGCSIHFSCCAKKISWHKNEVNVLSMCSHLFKANKIVIAVPVSVLQADAGSSDYIEFSPAIPQHIKAAKNIGFGAVIKVILEFHENFWKANTKDAGMIFMQHEVVPTWWTQSPVENNILTGWIGNEHAKSLQGETDEVILYKAIQSLANSFGIPTEKIHKNLKAYKIANWCKEPDIYGGYSFSTVESATAKNVLRQPVNDTIFFSGEALFEGSPGGTVEAALSSGRKTAEAVLKTL</sequence>
<evidence type="ECO:0000313" key="11">
    <source>
        <dbReference type="Proteomes" id="UP000199031"/>
    </source>
</evidence>
<evidence type="ECO:0000256" key="1">
    <source>
        <dbReference type="ARBA" id="ARBA00001974"/>
    </source>
</evidence>
<dbReference type="Pfam" id="PF01593">
    <property type="entry name" value="Amino_oxidase"/>
    <property type="match status" value="1"/>
</dbReference>
<name>A0A1I5YV67_9BACT</name>
<dbReference type="InterPro" id="IPR036188">
    <property type="entry name" value="FAD/NAD-bd_sf"/>
</dbReference>
<evidence type="ECO:0000256" key="6">
    <source>
        <dbReference type="ARBA" id="ARBA00023002"/>
    </source>
</evidence>
<dbReference type="InterPro" id="IPR002937">
    <property type="entry name" value="Amino_oxidase"/>
</dbReference>
<dbReference type="PANTHER" id="PTHR10742">
    <property type="entry name" value="FLAVIN MONOAMINE OXIDASE"/>
    <property type="match status" value="1"/>
</dbReference>
<evidence type="ECO:0000256" key="4">
    <source>
        <dbReference type="ARBA" id="ARBA00012535"/>
    </source>
</evidence>
<proteinExistence type="inferred from homology"/>
<evidence type="ECO:0000256" key="2">
    <source>
        <dbReference type="ARBA" id="ARBA00004814"/>
    </source>
</evidence>
<accession>A0A1I5YV67</accession>
<evidence type="ECO:0000256" key="3">
    <source>
        <dbReference type="ARBA" id="ARBA00005833"/>
    </source>
</evidence>
<dbReference type="Proteomes" id="UP000199031">
    <property type="component" value="Unassembled WGS sequence"/>
</dbReference>
<evidence type="ECO:0000259" key="9">
    <source>
        <dbReference type="Pfam" id="PF01593"/>
    </source>
</evidence>
<evidence type="ECO:0000256" key="5">
    <source>
        <dbReference type="ARBA" id="ARBA00017871"/>
    </source>
</evidence>
<comment type="catalytic activity">
    <reaction evidence="8">
        <text>L-tryptophan + O2 = indole-3-acetamide + CO2 + H2O</text>
        <dbReference type="Rhea" id="RHEA:16165"/>
        <dbReference type="ChEBI" id="CHEBI:15377"/>
        <dbReference type="ChEBI" id="CHEBI:15379"/>
        <dbReference type="ChEBI" id="CHEBI:16031"/>
        <dbReference type="ChEBI" id="CHEBI:16526"/>
        <dbReference type="ChEBI" id="CHEBI:57912"/>
        <dbReference type="EC" id="1.13.12.3"/>
    </reaction>
</comment>
<evidence type="ECO:0000256" key="8">
    <source>
        <dbReference type="ARBA" id="ARBA00047321"/>
    </source>
</evidence>
<comment type="cofactor">
    <cofactor evidence="1">
        <name>FAD</name>
        <dbReference type="ChEBI" id="CHEBI:57692"/>
    </cofactor>
</comment>
<reference evidence="10 11" key="1">
    <citation type="submission" date="2016-10" db="EMBL/GenBank/DDBJ databases">
        <authorList>
            <person name="de Groot N.N."/>
        </authorList>
    </citation>
    <scope>NUCLEOTIDE SEQUENCE [LARGE SCALE GENOMIC DNA]</scope>
    <source>
        <strain evidence="10 11">DSM 28286</strain>
    </source>
</reference>